<sequence length="88" mass="9560">ATISDQNNDISVRFSPHHHHPASLQLKGRPPPAAWCRTMPLETSTGAKSDGLFSAKIPTISRRFELHSRKIGSAQPPSSSFRSVVGVD</sequence>
<dbReference type="InParanoid" id="A0A2P5AA76"/>
<evidence type="ECO:0000313" key="3">
    <source>
        <dbReference type="Proteomes" id="UP000237000"/>
    </source>
</evidence>
<dbReference type="EMBL" id="JXTC01001014">
    <property type="protein sequence ID" value="PON33450.1"/>
    <property type="molecule type" value="Genomic_DNA"/>
</dbReference>
<protein>
    <submittedName>
        <fullName evidence="2">Uncharacterized protein</fullName>
    </submittedName>
</protein>
<feature type="region of interest" description="Disordered" evidence="1">
    <location>
        <begin position="69"/>
        <end position="88"/>
    </location>
</feature>
<reference evidence="3" key="1">
    <citation type="submission" date="2016-06" db="EMBL/GenBank/DDBJ databases">
        <title>Parallel loss of symbiosis genes in relatives of nitrogen-fixing non-legume Parasponia.</title>
        <authorList>
            <person name="Van Velzen R."/>
            <person name="Holmer R."/>
            <person name="Bu F."/>
            <person name="Rutten L."/>
            <person name="Van Zeijl A."/>
            <person name="Liu W."/>
            <person name="Santuari L."/>
            <person name="Cao Q."/>
            <person name="Sharma T."/>
            <person name="Shen D."/>
            <person name="Roswanjaya Y."/>
            <person name="Wardhani T."/>
            <person name="Kalhor M.S."/>
            <person name="Jansen J."/>
            <person name="Van den Hoogen J."/>
            <person name="Gungor B."/>
            <person name="Hartog M."/>
            <person name="Hontelez J."/>
            <person name="Verver J."/>
            <person name="Yang W.-C."/>
            <person name="Schijlen E."/>
            <person name="Repin R."/>
            <person name="Schilthuizen M."/>
            <person name="Schranz E."/>
            <person name="Heidstra R."/>
            <person name="Miyata K."/>
            <person name="Fedorova E."/>
            <person name="Kohlen W."/>
            <person name="Bisseling T."/>
            <person name="Smit S."/>
            <person name="Geurts R."/>
        </authorList>
    </citation>
    <scope>NUCLEOTIDE SEQUENCE [LARGE SCALE GENOMIC DNA]</scope>
    <source>
        <strain evidence="3">cv. RG33-2</strain>
    </source>
</reference>
<name>A0A2P5AA76_TREOI</name>
<evidence type="ECO:0000313" key="2">
    <source>
        <dbReference type="EMBL" id="PON33450.1"/>
    </source>
</evidence>
<proteinExistence type="predicted"/>
<keyword evidence="3" id="KW-1185">Reference proteome</keyword>
<comment type="caution">
    <text evidence="2">The sequence shown here is derived from an EMBL/GenBank/DDBJ whole genome shotgun (WGS) entry which is preliminary data.</text>
</comment>
<feature type="region of interest" description="Disordered" evidence="1">
    <location>
        <begin position="1"/>
        <end position="31"/>
    </location>
</feature>
<dbReference type="AlphaFoldDB" id="A0A2P5AA76"/>
<feature type="non-terminal residue" evidence="2">
    <location>
        <position position="1"/>
    </location>
</feature>
<feature type="compositionally biased region" description="Polar residues" evidence="1">
    <location>
        <begin position="1"/>
        <end position="10"/>
    </location>
</feature>
<evidence type="ECO:0000256" key="1">
    <source>
        <dbReference type="SAM" id="MobiDB-lite"/>
    </source>
</evidence>
<organism evidence="2 3">
    <name type="scientific">Trema orientale</name>
    <name type="common">Charcoal tree</name>
    <name type="synonym">Celtis orientalis</name>
    <dbReference type="NCBI Taxonomy" id="63057"/>
    <lineage>
        <taxon>Eukaryota</taxon>
        <taxon>Viridiplantae</taxon>
        <taxon>Streptophyta</taxon>
        <taxon>Embryophyta</taxon>
        <taxon>Tracheophyta</taxon>
        <taxon>Spermatophyta</taxon>
        <taxon>Magnoliopsida</taxon>
        <taxon>eudicotyledons</taxon>
        <taxon>Gunneridae</taxon>
        <taxon>Pentapetalae</taxon>
        <taxon>rosids</taxon>
        <taxon>fabids</taxon>
        <taxon>Rosales</taxon>
        <taxon>Cannabaceae</taxon>
        <taxon>Trema</taxon>
    </lineage>
</organism>
<gene>
    <name evidence="2" type="ORF">TorRG33x02_354960</name>
</gene>
<dbReference type="Proteomes" id="UP000237000">
    <property type="component" value="Unassembled WGS sequence"/>
</dbReference>
<accession>A0A2P5AA76</accession>